<feature type="domain" description="Putative Flp pilus-assembly TadG-like N-terminal" evidence="1">
    <location>
        <begin position="16"/>
        <end position="61"/>
    </location>
</feature>
<organism evidence="2 3">
    <name type="scientific">Peiella sedimenti</name>
    <dbReference type="NCBI Taxonomy" id="3061083"/>
    <lineage>
        <taxon>Bacteria</taxon>
        <taxon>Pseudomonadati</taxon>
        <taxon>Pseudomonadota</taxon>
        <taxon>Alphaproteobacteria</taxon>
        <taxon>Caulobacterales</taxon>
        <taxon>Caulobacteraceae</taxon>
        <taxon>Peiella</taxon>
    </lineage>
</organism>
<proteinExistence type="predicted"/>
<keyword evidence="3" id="KW-1185">Reference proteome</keyword>
<dbReference type="EMBL" id="JAUKTR010000001">
    <property type="protein sequence ID" value="MDO1558377.1"/>
    <property type="molecule type" value="Genomic_DNA"/>
</dbReference>
<evidence type="ECO:0000313" key="2">
    <source>
        <dbReference type="EMBL" id="MDO1558377.1"/>
    </source>
</evidence>
<dbReference type="RefSeq" id="WP_302108791.1">
    <property type="nucleotide sequence ID" value="NZ_JAUKTR010000001.1"/>
</dbReference>
<protein>
    <submittedName>
        <fullName evidence="2">Pilus assembly protein TadG-related protein</fullName>
    </submittedName>
</protein>
<sequence>MPLIRSFRDMMASRRGNVAVVFALGLPLAVGGAGFGAETTYWYFRGVELQNAADVAAHAGALERRSGAAAARVIETAESTAAENGFDPALGAATVNAPPATGPNVGGDAVEVLLTQRADRFFTAAFQPGGVELRARAVAAYSTAAHACILALDPTASRAVNFSGNTSVNLSGCSVMANSTASDAVNAQGSATANLDCLISGGGVSLTANVTLTECRQAVTHAPPVADPFAGVPAPAPSGGCLNDSGATLQPGRYCSGMNLSGDVTLEPGVYYISNRFRVGANARITGTGVTLYMADGASVSLNGNSTVQLSAPTAGTYAGILFFGDRSVSGSSTFNGTNDSLLTGAIYMPRQDVSYLGNFAGLSGCTQVVARTIQWSGSSQINADCESLGLRKLPALEIVRLVE</sequence>
<dbReference type="Proteomes" id="UP001169063">
    <property type="component" value="Unassembled WGS sequence"/>
</dbReference>
<evidence type="ECO:0000259" key="1">
    <source>
        <dbReference type="Pfam" id="PF13400"/>
    </source>
</evidence>
<gene>
    <name evidence="2" type="ORF">Q0812_02915</name>
</gene>
<dbReference type="InterPro" id="IPR028087">
    <property type="entry name" value="Tad_N"/>
</dbReference>
<comment type="caution">
    <text evidence="2">The sequence shown here is derived from an EMBL/GenBank/DDBJ whole genome shotgun (WGS) entry which is preliminary data.</text>
</comment>
<accession>A0ABT8SIJ0</accession>
<reference evidence="2" key="1">
    <citation type="submission" date="2023-07" db="EMBL/GenBank/DDBJ databases">
        <title>Brevundimonas soil sp. nov., isolated from the soil of chemical plant.</title>
        <authorList>
            <person name="Wu N."/>
        </authorList>
    </citation>
    <scope>NUCLEOTIDE SEQUENCE</scope>
    <source>
        <strain evidence="2">XZ-24</strain>
    </source>
</reference>
<dbReference type="Pfam" id="PF13400">
    <property type="entry name" value="Tad"/>
    <property type="match status" value="1"/>
</dbReference>
<evidence type="ECO:0000313" key="3">
    <source>
        <dbReference type="Proteomes" id="UP001169063"/>
    </source>
</evidence>
<name>A0ABT8SIJ0_9CAUL</name>